<evidence type="ECO:0000256" key="2">
    <source>
        <dbReference type="SAM" id="SignalP"/>
    </source>
</evidence>
<accession>A0A9P4WX79</accession>
<evidence type="ECO:0000313" key="3">
    <source>
        <dbReference type="EMBL" id="KAF3044616.1"/>
    </source>
</evidence>
<keyword evidence="4" id="KW-1185">Reference proteome</keyword>
<feature type="signal peptide" evidence="2">
    <location>
        <begin position="1"/>
        <end position="16"/>
    </location>
</feature>
<feature type="transmembrane region" description="Helical" evidence="1">
    <location>
        <begin position="81"/>
        <end position="101"/>
    </location>
</feature>
<keyword evidence="1" id="KW-0812">Transmembrane</keyword>
<protein>
    <submittedName>
        <fullName evidence="3">Uncharacterized protein</fullName>
    </submittedName>
</protein>
<dbReference type="EMBL" id="SWKV01000008">
    <property type="protein sequence ID" value="KAF3044616.1"/>
    <property type="molecule type" value="Genomic_DNA"/>
</dbReference>
<evidence type="ECO:0000256" key="1">
    <source>
        <dbReference type="SAM" id="Phobius"/>
    </source>
</evidence>
<dbReference type="OrthoDB" id="3753443at2759"/>
<proteinExistence type="predicted"/>
<organism evidence="3 4">
    <name type="scientific">Didymella heteroderae</name>
    <dbReference type="NCBI Taxonomy" id="1769908"/>
    <lineage>
        <taxon>Eukaryota</taxon>
        <taxon>Fungi</taxon>
        <taxon>Dikarya</taxon>
        <taxon>Ascomycota</taxon>
        <taxon>Pezizomycotina</taxon>
        <taxon>Dothideomycetes</taxon>
        <taxon>Pleosporomycetidae</taxon>
        <taxon>Pleosporales</taxon>
        <taxon>Pleosporineae</taxon>
        <taxon>Didymellaceae</taxon>
        <taxon>Didymella</taxon>
    </lineage>
</organism>
<keyword evidence="1" id="KW-0472">Membrane</keyword>
<dbReference type="AlphaFoldDB" id="A0A9P4WX79"/>
<reference evidence="3" key="1">
    <citation type="submission" date="2019-04" db="EMBL/GenBank/DDBJ databases">
        <title>Sequencing of skin fungus with MAO and IRED activity.</title>
        <authorList>
            <person name="Marsaioli A.J."/>
            <person name="Bonatto J.M.C."/>
            <person name="Reis Junior O."/>
        </authorList>
    </citation>
    <scope>NUCLEOTIDE SEQUENCE</scope>
    <source>
        <strain evidence="3">28M1</strain>
    </source>
</reference>
<keyword evidence="2" id="KW-0732">Signal</keyword>
<comment type="caution">
    <text evidence="3">The sequence shown here is derived from an EMBL/GenBank/DDBJ whole genome shotgun (WGS) entry which is preliminary data.</text>
</comment>
<gene>
    <name evidence="3" type="ORF">E8E12_003924</name>
</gene>
<name>A0A9P4WX79_9PLEO</name>
<sequence>MSTFAFWLGIADAAVGTVVLTKPEIIYQSPVAKLLNRVSGLRLPNAHPTAEGEISSQHAVAIITIAVGLGHIRASKSRQTIPALVVMNTAFSALAFGTVILKPHRATSVLLMTGINHFIFASFMFWRSNMTWREILGLEEVKTKEH</sequence>
<feature type="chain" id="PRO_5040436014" evidence="2">
    <location>
        <begin position="17"/>
        <end position="146"/>
    </location>
</feature>
<evidence type="ECO:0000313" key="4">
    <source>
        <dbReference type="Proteomes" id="UP000758155"/>
    </source>
</evidence>
<feature type="transmembrane region" description="Helical" evidence="1">
    <location>
        <begin position="107"/>
        <end position="126"/>
    </location>
</feature>
<keyword evidence="1" id="KW-1133">Transmembrane helix</keyword>
<dbReference type="Proteomes" id="UP000758155">
    <property type="component" value="Unassembled WGS sequence"/>
</dbReference>